<protein>
    <submittedName>
        <fullName evidence="2">Uncharacterized protein</fullName>
    </submittedName>
</protein>
<evidence type="ECO:0000256" key="1">
    <source>
        <dbReference type="SAM" id="MobiDB-lite"/>
    </source>
</evidence>
<keyword evidence="3" id="KW-1185">Reference proteome</keyword>
<proteinExistence type="predicted"/>
<feature type="compositionally biased region" description="Polar residues" evidence="1">
    <location>
        <begin position="1"/>
        <end position="21"/>
    </location>
</feature>
<gene>
    <name evidence="2" type="ORF">D9756_001202</name>
</gene>
<feature type="region of interest" description="Disordered" evidence="1">
    <location>
        <begin position="1"/>
        <end position="23"/>
    </location>
</feature>
<accession>A0A8H5G455</accession>
<dbReference type="AlphaFoldDB" id="A0A8H5G455"/>
<dbReference type="Proteomes" id="UP000559027">
    <property type="component" value="Unassembled WGS sequence"/>
</dbReference>
<evidence type="ECO:0000313" key="2">
    <source>
        <dbReference type="EMBL" id="KAF5357993.1"/>
    </source>
</evidence>
<dbReference type="EMBL" id="JAACJO010000005">
    <property type="protein sequence ID" value="KAF5357993.1"/>
    <property type="molecule type" value="Genomic_DNA"/>
</dbReference>
<sequence>MSSPKPTSAQPVASTEMTTMNPPVVQKIQEDRTNSANIIISTKPHAIEEEVPQRFVEAKAIPLSHGIWPNGTELLTPLLFRTAYLEC</sequence>
<organism evidence="2 3">
    <name type="scientific">Leucocoprinus leucothites</name>
    <dbReference type="NCBI Taxonomy" id="201217"/>
    <lineage>
        <taxon>Eukaryota</taxon>
        <taxon>Fungi</taxon>
        <taxon>Dikarya</taxon>
        <taxon>Basidiomycota</taxon>
        <taxon>Agaricomycotina</taxon>
        <taxon>Agaricomycetes</taxon>
        <taxon>Agaricomycetidae</taxon>
        <taxon>Agaricales</taxon>
        <taxon>Agaricineae</taxon>
        <taxon>Agaricaceae</taxon>
        <taxon>Leucocoprinus</taxon>
    </lineage>
</organism>
<comment type="caution">
    <text evidence="2">The sequence shown here is derived from an EMBL/GenBank/DDBJ whole genome shotgun (WGS) entry which is preliminary data.</text>
</comment>
<name>A0A8H5G455_9AGAR</name>
<evidence type="ECO:0000313" key="3">
    <source>
        <dbReference type="Proteomes" id="UP000559027"/>
    </source>
</evidence>
<reference evidence="2 3" key="1">
    <citation type="journal article" date="2020" name="ISME J.">
        <title>Uncovering the hidden diversity of litter-decomposition mechanisms in mushroom-forming fungi.</title>
        <authorList>
            <person name="Floudas D."/>
            <person name="Bentzer J."/>
            <person name="Ahren D."/>
            <person name="Johansson T."/>
            <person name="Persson P."/>
            <person name="Tunlid A."/>
        </authorList>
    </citation>
    <scope>NUCLEOTIDE SEQUENCE [LARGE SCALE GENOMIC DNA]</scope>
    <source>
        <strain evidence="2 3">CBS 146.42</strain>
    </source>
</reference>